<proteinExistence type="inferred from homology"/>
<dbReference type="PANTHER" id="PTHR30433">
    <property type="entry name" value="CHEMOTAXIS PROTEIN MOTA"/>
    <property type="match status" value="1"/>
</dbReference>
<dbReference type="EMBL" id="FTOA01000001">
    <property type="protein sequence ID" value="SIS39056.1"/>
    <property type="molecule type" value="Genomic_DNA"/>
</dbReference>
<gene>
    <name evidence="10" type="ORF">SAMN05421779_101448</name>
</gene>
<evidence type="ECO:0000256" key="8">
    <source>
        <dbReference type="SAM" id="Phobius"/>
    </source>
</evidence>
<evidence type="ECO:0000256" key="3">
    <source>
        <dbReference type="ARBA" id="ARBA00022692"/>
    </source>
</evidence>
<dbReference type="Proteomes" id="UP000185678">
    <property type="component" value="Unassembled WGS sequence"/>
</dbReference>
<keyword evidence="6" id="KW-0653">Protein transport</keyword>
<dbReference type="GO" id="GO:0006935">
    <property type="term" value="P:chemotaxis"/>
    <property type="evidence" value="ECO:0007669"/>
    <property type="project" value="InterPro"/>
</dbReference>
<reference evidence="10 11" key="1">
    <citation type="submission" date="2017-01" db="EMBL/GenBank/DDBJ databases">
        <authorList>
            <person name="Mah S.A."/>
            <person name="Swanson W.J."/>
            <person name="Moy G.W."/>
            <person name="Vacquier V.D."/>
        </authorList>
    </citation>
    <scope>NUCLEOTIDE SEQUENCE [LARGE SCALE GENOMIC DNA]</scope>
    <source>
        <strain evidence="10 11">DSM 11589</strain>
    </source>
</reference>
<dbReference type="InterPro" id="IPR002898">
    <property type="entry name" value="MotA_ExbB_proton_chnl"/>
</dbReference>
<feature type="domain" description="MotA/TolQ/ExbB proton channel" evidence="9">
    <location>
        <begin position="164"/>
        <end position="274"/>
    </location>
</feature>
<dbReference type="GO" id="GO:0015031">
    <property type="term" value="P:protein transport"/>
    <property type="evidence" value="ECO:0007669"/>
    <property type="project" value="UniProtKB-KW"/>
</dbReference>
<evidence type="ECO:0000259" key="9">
    <source>
        <dbReference type="Pfam" id="PF01618"/>
    </source>
</evidence>
<feature type="compositionally biased region" description="Low complexity" evidence="7">
    <location>
        <begin position="13"/>
        <end position="29"/>
    </location>
</feature>
<evidence type="ECO:0000313" key="11">
    <source>
        <dbReference type="Proteomes" id="UP000185678"/>
    </source>
</evidence>
<feature type="transmembrane region" description="Helical" evidence="8">
    <location>
        <begin position="211"/>
        <end position="231"/>
    </location>
</feature>
<dbReference type="InterPro" id="IPR047055">
    <property type="entry name" value="MotA-like"/>
</dbReference>
<keyword evidence="3 8" id="KW-0812">Transmembrane</keyword>
<keyword evidence="5 8" id="KW-0472">Membrane</keyword>
<dbReference type="Pfam" id="PF01618">
    <property type="entry name" value="MotA_ExbB"/>
    <property type="match status" value="1"/>
</dbReference>
<dbReference type="GO" id="GO:0071978">
    <property type="term" value="P:bacterial-type flagellum-dependent swarming motility"/>
    <property type="evidence" value="ECO:0007669"/>
    <property type="project" value="InterPro"/>
</dbReference>
<keyword evidence="6" id="KW-0813">Transport</keyword>
<sequence length="314" mass="33291">MDNGSDFDIGLTSGSRPSESSSRPSASGKGRPEGGVPPGAPHGIPPRNPWDLGGSQTVVDRATPIGMAAGGVLLLLAILLGGSPLAFLNIPSILIVFGGVAAVTVSSFSWSDIKGSWPAIRCAVTYRRRDPHEAAMHVLEIADYARHYGLLRLQGTVHHSANGEPLLFNGLQHVIDAMPVQEVEQVLRTHSAARAYRHGRATSMLRRAADVAPAMGLIGTLVGLVQMLGALDDPTSIGPGMAVALLTTLYGACLAHLVLSPLAAKLERNSAEESLLDEVYILGVTSVGRKDNPRRLEMQLNSILPPTQRVHFYD</sequence>
<dbReference type="PANTHER" id="PTHR30433:SF2">
    <property type="entry name" value="MOTILITY PROTEIN A"/>
    <property type="match status" value="1"/>
</dbReference>
<dbReference type="AlphaFoldDB" id="A0A1N7IPX1"/>
<evidence type="ECO:0000313" key="10">
    <source>
        <dbReference type="EMBL" id="SIS39056.1"/>
    </source>
</evidence>
<feature type="compositionally biased region" description="Pro residues" evidence="7">
    <location>
        <begin position="38"/>
        <end position="48"/>
    </location>
</feature>
<evidence type="ECO:0000256" key="7">
    <source>
        <dbReference type="SAM" id="MobiDB-lite"/>
    </source>
</evidence>
<keyword evidence="2" id="KW-1003">Cell membrane</keyword>
<evidence type="ECO:0000256" key="1">
    <source>
        <dbReference type="ARBA" id="ARBA00004651"/>
    </source>
</evidence>
<feature type="transmembrane region" description="Helical" evidence="8">
    <location>
        <begin position="237"/>
        <end position="259"/>
    </location>
</feature>
<name>A0A1N7IPX1_9PROT</name>
<feature type="region of interest" description="Disordered" evidence="7">
    <location>
        <begin position="1"/>
        <end position="55"/>
    </location>
</feature>
<comment type="similarity">
    <text evidence="6">Belongs to the exbB/tolQ family.</text>
</comment>
<dbReference type="STRING" id="80876.SAMN05421779_101448"/>
<keyword evidence="4 8" id="KW-1133">Transmembrane helix</keyword>
<evidence type="ECO:0000256" key="2">
    <source>
        <dbReference type="ARBA" id="ARBA00022475"/>
    </source>
</evidence>
<evidence type="ECO:0000256" key="4">
    <source>
        <dbReference type="ARBA" id="ARBA00022989"/>
    </source>
</evidence>
<evidence type="ECO:0000256" key="5">
    <source>
        <dbReference type="ARBA" id="ARBA00023136"/>
    </source>
</evidence>
<comment type="subcellular location">
    <subcellularLocation>
        <location evidence="1">Cell membrane</location>
        <topology evidence="1">Multi-pass membrane protein</topology>
    </subcellularLocation>
    <subcellularLocation>
        <location evidence="6">Membrane</location>
        <topology evidence="6">Multi-pass membrane protein</topology>
    </subcellularLocation>
</comment>
<feature type="transmembrane region" description="Helical" evidence="8">
    <location>
        <begin position="65"/>
        <end position="87"/>
    </location>
</feature>
<accession>A0A1N7IPX1</accession>
<organism evidence="10 11">
    <name type="scientific">Insolitispirillum peregrinum</name>
    <dbReference type="NCBI Taxonomy" id="80876"/>
    <lineage>
        <taxon>Bacteria</taxon>
        <taxon>Pseudomonadati</taxon>
        <taxon>Pseudomonadota</taxon>
        <taxon>Alphaproteobacteria</taxon>
        <taxon>Rhodospirillales</taxon>
        <taxon>Novispirillaceae</taxon>
        <taxon>Insolitispirillum</taxon>
    </lineage>
</organism>
<evidence type="ECO:0000256" key="6">
    <source>
        <dbReference type="RuleBase" id="RU004057"/>
    </source>
</evidence>
<feature type="transmembrane region" description="Helical" evidence="8">
    <location>
        <begin position="93"/>
        <end position="111"/>
    </location>
</feature>
<keyword evidence="11" id="KW-1185">Reference proteome</keyword>
<protein>
    <submittedName>
        <fullName evidence="10">Chemotaxis protein MotA</fullName>
    </submittedName>
</protein>
<dbReference type="GO" id="GO:0005886">
    <property type="term" value="C:plasma membrane"/>
    <property type="evidence" value="ECO:0007669"/>
    <property type="project" value="UniProtKB-SubCell"/>
</dbReference>